<dbReference type="RefSeq" id="WP_055946261.1">
    <property type="nucleotide sequence ID" value="NZ_LLKB01000007.1"/>
</dbReference>
<feature type="domain" description="ATP-dependent helicase/deoxyribonuclease subunit B N-terminal" evidence="11">
    <location>
        <begin position="5"/>
        <end position="293"/>
    </location>
</feature>
<feature type="domain" description="PD-(D/E)XK endonuclease-like" evidence="10">
    <location>
        <begin position="771"/>
        <end position="1114"/>
    </location>
</feature>
<comment type="caution">
    <text evidence="12">The sequence shown here is derived from an EMBL/GenBank/DDBJ whole genome shotgun (WGS) entry which is preliminary data.</text>
</comment>
<organism evidence="12 13">
    <name type="scientific">Butyribacter intestini</name>
    <dbReference type="NCBI Taxonomy" id="1703332"/>
    <lineage>
        <taxon>Bacteria</taxon>
        <taxon>Bacillati</taxon>
        <taxon>Bacillota</taxon>
        <taxon>Clostridia</taxon>
        <taxon>Lachnospirales</taxon>
        <taxon>Lachnospiraceae</taxon>
        <taxon>Butyribacter</taxon>
    </lineage>
</organism>
<accession>A0AAW3JP74</accession>
<dbReference type="PANTHER" id="PTHR30591:SF1">
    <property type="entry name" value="RECBCD ENZYME SUBUNIT RECC"/>
    <property type="match status" value="1"/>
</dbReference>
<dbReference type="Gene3D" id="3.90.320.10">
    <property type="match status" value="1"/>
</dbReference>
<protein>
    <recommendedName>
        <fullName evidence="14">DNA helicase</fullName>
    </recommendedName>
</protein>
<dbReference type="PANTHER" id="PTHR30591">
    <property type="entry name" value="RECBCD ENZYME SUBUNIT RECC"/>
    <property type="match status" value="1"/>
</dbReference>
<dbReference type="SUPFAM" id="SSF52540">
    <property type="entry name" value="P-loop containing nucleoside triphosphate hydrolases"/>
    <property type="match status" value="1"/>
</dbReference>
<evidence type="ECO:0000256" key="4">
    <source>
        <dbReference type="ARBA" id="ARBA00022801"/>
    </source>
</evidence>
<dbReference type="Gene3D" id="3.40.50.300">
    <property type="entry name" value="P-loop containing nucleotide triphosphate hydrolases"/>
    <property type="match status" value="4"/>
</dbReference>
<dbReference type="Pfam" id="PF21445">
    <property type="entry name" value="ADDB_N"/>
    <property type="match status" value="1"/>
</dbReference>
<dbReference type="InterPro" id="IPR038726">
    <property type="entry name" value="PDDEXK_AddAB-type"/>
</dbReference>
<dbReference type="InterPro" id="IPR011604">
    <property type="entry name" value="PDDEXK-like_dom_sf"/>
</dbReference>
<dbReference type="GO" id="GO:0004527">
    <property type="term" value="F:exonuclease activity"/>
    <property type="evidence" value="ECO:0007669"/>
    <property type="project" value="UniProtKB-KW"/>
</dbReference>
<dbReference type="GO" id="GO:0004386">
    <property type="term" value="F:helicase activity"/>
    <property type="evidence" value="ECO:0007669"/>
    <property type="project" value="UniProtKB-KW"/>
</dbReference>
<keyword evidence="8" id="KW-0238">DNA-binding</keyword>
<evidence type="ECO:0000256" key="6">
    <source>
        <dbReference type="ARBA" id="ARBA00022839"/>
    </source>
</evidence>
<dbReference type="GO" id="GO:0006281">
    <property type="term" value="P:DNA repair"/>
    <property type="evidence" value="ECO:0007669"/>
    <property type="project" value="UniProtKB-KW"/>
</dbReference>
<dbReference type="EMBL" id="LLKB01000007">
    <property type="protein sequence ID" value="KQC84080.1"/>
    <property type="molecule type" value="Genomic_DNA"/>
</dbReference>
<dbReference type="GO" id="GO:0005524">
    <property type="term" value="F:ATP binding"/>
    <property type="evidence" value="ECO:0007669"/>
    <property type="project" value="UniProtKB-KW"/>
</dbReference>
<evidence type="ECO:0008006" key="14">
    <source>
        <dbReference type="Google" id="ProtNLM"/>
    </source>
</evidence>
<keyword evidence="4" id="KW-0378">Hydrolase</keyword>
<proteinExistence type="predicted"/>
<evidence type="ECO:0000259" key="10">
    <source>
        <dbReference type="Pfam" id="PF12705"/>
    </source>
</evidence>
<sequence length="1147" mass="131602">MAVQFIFGGSGRGKTYFLQHKIMEEAVNNPKKDYIMIVPEQFTMQTQKDMIKISPGHGIMNIDVQSFVRLAFRVFSETGAGNLPVLDDLGKIMILKKVLGQKKDELKYFGRNINKDGYISEIKSFMSELIQYGADEDEIERMIKASEKKPVLKYKLQDMSVAFKSFKEYIEKNYITSEELLSVFADVVSQSELLKGAVICLDGFTGFTPLQYRLLRELIKTAEMVYVTVTADDRESVINKGKNYQLFFMSRKTVHNIRQIASETGVEVLDDIWTGKEISQTRFGESEELEWLERNLFRYPYKRYNKKNEVPDISCHVLKYAEDEVDFVVQKIKGLLVGGCRYRDIAIVAGSLETYGSIIEHSMKKAGIACFVDQKRGVQSSVPVRAIDALLQIIIKDFAYEDVMDYLKSCLSWTSDSQNDILDNYLLATGIRGFKSWNREWNTAYAYRRMTDESKDFANGVVENVRLGVLENLSELYEKTAKGKHTVREYAASLFEFFERQHFYEKLMEFADEYEENENFDMASEYRQLYGMVIEVFEKLVSLMGDEEMSLKEFKDILDVGFSEARIGVIPPGIDQVMAGDMSRTRISNIKYLFLVGANSSNIPKGNGSGGIISESERNFLAENEFELAPTARQQVYTEQFYLYLNLTKPSKHLYITYCDSERDGSVNEPSYIISRINKIFPSVSVKFEERKQSEENAWSDDEGKKYLIAGLRNGDFSDKKWQEIYNCYFDSEENKKTLDNILTAAFFKENKSSISKKIAKSLYPENLRGSTSQLERYAACAFSYFMQYGLKLQERQEHTIEAYDIGNIVHDALDMYTKILLAGNRRWQDVDKKEQEKIAGECVEKAVSLCKDGIMRDTSRNQYMIKRIHNVVNKTIWAISKQMGQGSFDTIESELIFETVGKAKETDEELIKLVGKIDRLDGFSDGSKDYVRVVDYKTGNKELSLSELYYGLQMQLVIYLKASIDKKSKAEKIVVPAGMLYYRIKDPILNEKVTPENFEQKTLESLAMNGLVNGDFPMLEGSDRNLEQNNGVYQPDYVSSVSNIETGKKGQLKKSSGVTNTDCLNELIKFTEKKVVDMSEEILDGKTLVNPYKTNESQPKSACMYCAFRSVCRFDSRLYGNDYRVFEKLSDDDVMRIIHGELSEEE</sequence>
<evidence type="ECO:0000259" key="11">
    <source>
        <dbReference type="Pfam" id="PF21445"/>
    </source>
</evidence>
<keyword evidence="7" id="KW-0067">ATP-binding</keyword>
<dbReference type="InterPro" id="IPR049035">
    <property type="entry name" value="ADDB_N"/>
</dbReference>
<evidence type="ECO:0000256" key="7">
    <source>
        <dbReference type="ARBA" id="ARBA00022840"/>
    </source>
</evidence>
<gene>
    <name evidence="12" type="ORF">APZ18_14275</name>
</gene>
<dbReference type="AlphaFoldDB" id="A0AAW3JP74"/>
<dbReference type="InterPro" id="IPR027417">
    <property type="entry name" value="P-loop_NTPase"/>
</dbReference>
<evidence type="ECO:0000256" key="2">
    <source>
        <dbReference type="ARBA" id="ARBA00022741"/>
    </source>
</evidence>
<keyword evidence="9" id="KW-0234">DNA repair</keyword>
<evidence type="ECO:0000256" key="8">
    <source>
        <dbReference type="ARBA" id="ARBA00023125"/>
    </source>
</evidence>
<evidence type="ECO:0000256" key="3">
    <source>
        <dbReference type="ARBA" id="ARBA00022763"/>
    </source>
</evidence>
<keyword evidence="5" id="KW-0347">Helicase</keyword>
<keyword evidence="3" id="KW-0227">DNA damage</keyword>
<dbReference type="Pfam" id="PF12705">
    <property type="entry name" value="PDDEXK_1"/>
    <property type="match status" value="1"/>
</dbReference>
<evidence type="ECO:0000256" key="5">
    <source>
        <dbReference type="ARBA" id="ARBA00022806"/>
    </source>
</evidence>
<keyword evidence="6" id="KW-0269">Exonuclease</keyword>
<dbReference type="GO" id="GO:0006310">
    <property type="term" value="P:DNA recombination"/>
    <property type="evidence" value="ECO:0007669"/>
    <property type="project" value="TreeGrafter"/>
</dbReference>
<keyword evidence="2" id="KW-0547">Nucleotide-binding</keyword>
<evidence type="ECO:0000256" key="1">
    <source>
        <dbReference type="ARBA" id="ARBA00022722"/>
    </source>
</evidence>
<keyword evidence="1" id="KW-0540">Nuclease</keyword>
<dbReference type="Proteomes" id="UP000050833">
    <property type="component" value="Unassembled WGS sequence"/>
</dbReference>
<name>A0AAW3JP74_9FIRM</name>
<dbReference type="GO" id="GO:0003677">
    <property type="term" value="F:DNA binding"/>
    <property type="evidence" value="ECO:0007669"/>
    <property type="project" value="UniProtKB-KW"/>
</dbReference>
<evidence type="ECO:0000313" key="13">
    <source>
        <dbReference type="Proteomes" id="UP000050833"/>
    </source>
</evidence>
<evidence type="ECO:0000313" key="12">
    <source>
        <dbReference type="EMBL" id="KQC84080.1"/>
    </source>
</evidence>
<evidence type="ECO:0000256" key="9">
    <source>
        <dbReference type="ARBA" id="ARBA00023204"/>
    </source>
</evidence>
<keyword evidence="13" id="KW-1185">Reference proteome</keyword>
<reference evidence="12 13" key="1">
    <citation type="submission" date="2015-10" db="EMBL/GenBank/DDBJ databases">
        <title>Butyribacter intestini gen. nov., sp. nov., a butyric acid-producing bacterium of the family Lachnospiraceae isolated from the human faeces.</title>
        <authorList>
            <person name="Zou Y."/>
            <person name="Xue W."/>
            <person name="Luo G."/>
            <person name="Lv M."/>
        </authorList>
    </citation>
    <scope>NUCLEOTIDE SEQUENCE [LARGE SCALE GENOMIC DNA]</scope>
    <source>
        <strain evidence="12 13">TF01-11</strain>
    </source>
</reference>